<evidence type="ECO:0000313" key="1">
    <source>
        <dbReference type="EMBL" id="KAG0582825.1"/>
    </source>
</evidence>
<dbReference type="EMBL" id="CM026423">
    <property type="protein sequence ID" value="KAG0582825.1"/>
    <property type="molecule type" value="Genomic_DNA"/>
</dbReference>
<comment type="caution">
    <text evidence="1">The sequence shown here is derived from an EMBL/GenBank/DDBJ whole genome shotgun (WGS) entry which is preliminary data.</text>
</comment>
<sequence>MKLSVAISISPLAIAISKDSPALLTLRAHTRIPPHPRQALLLPAHRTACAGPETVACGCWNTHLKSLSDAGIILHSVFADVRVSDRASSFFPILVNSVPFRPRRRKPLL</sequence>
<accession>A0A8T0IIJ7</accession>
<reference evidence="1" key="1">
    <citation type="submission" date="2020-06" db="EMBL/GenBank/DDBJ databases">
        <title>WGS assembly of Ceratodon purpureus strain R40.</title>
        <authorList>
            <person name="Carey S.B."/>
            <person name="Jenkins J."/>
            <person name="Shu S."/>
            <person name="Lovell J.T."/>
            <person name="Sreedasyam A."/>
            <person name="Maumus F."/>
            <person name="Tiley G.P."/>
            <person name="Fernandez-Pozo N."/>
            <person name="Barry K."/>
            <person name="Chen C."/>
            <person name="Wang M."/>
            <person name="Lipzen A."/>
            <person name="Daum C."/>
            <person name="Saski C.A."/>
            <person name="Payton A.C."/>
            <person name="Mcbreen J.C."/>
            <person name="Conrad R.E."/>
            <person name="Kollar L.M."/>
            <person name="Olsson S."/>
            <person name="Huttunen S."/>
            <person name="Landis J.B."/>
            <person name="Wickett N.J."/>
            <person name="Johnson M.G."/>
            <person name="Rensing S.A."/>
            <person name="Grimwood J."/>
            <person name="Schmutz J."/>
            <person name="Mcdaniel S.F."/>
        </authorList>
    </citation>
    <scope>NUCLEOTIDE SEQUENCE</scope>
    <source>
        <strain evidence="1">R40</strain>
    </source>
</reference>
<keyword evidence="2" id="KW-1185">Reference proteome</keyword>
<proteinExistence type="predicted"/>
<protein>
    <submittedName>
        <fullName evidence="1">Uncharacterized protein</fullName>
    </submittedName>
</protein>
<dbReference type="AlphaFoldDB" id="A0A8T0IIJ7"/>
<organism evidence="1 2">
    <name type="scientific">Ceratodon purpureus</name>
    <name type="common">Fire moss</name>
    <name type="synonym">Dicranum purpureum</name>
    <dbReference type="NCBI Taxonomy" id="3225"/>
    <lineage>
        <taxon>Eukaryota</taxon>
        <taxon>Viridiplantae</taxon>
        <taxon>Streptophyta</taxon>
        <taxon>Embryophyta</taxon>
        <taxon>Bryophyta</taxon>
        <taxon>Bryophytina</taxon>
        <taxon>Bryopsida</taxon>
        <taxon>Dicranidae</taxon>
        <taxon>Pseudoditrichales</taxon>
        <taxon>Ditrichaceae</taxon>
        <taxon>Ceratodon</taxon>
    </lineage>
</organism>
<evidence type="ECO:0000313" key="2">
    <source>
        <dbReference type="Proteomes" id="UP000822688"/>
    </source>
</evidence>
<dbReference type="Proteomes" id="UP000822688">
    <property type="component" value="Chromosome 3"/>
</dbReference>
<gene>
    <name evidence="1" type="ORF">KC19_3G089000</name>
</gene>
<name>A0A8T0IIJ7_CERPU</name>